<dbReference type="SUPFAM" id="SSF55811">
    <property type="entry name" value="Nudix"/>
    <property type="match status" value="1"/>
</dbReference>
<dbReference type="Proteomes" id="UP001164803">
    <property type="component" value="Chromosome"/>
</dbReference>
<protein>
    <submittedName>
        <fullName evidence="3">8-oxo-dGTP diphosphatase</fullName>
    </submittedName>
</protein>
<evidence type="ECO:0000256" key="1">
    <source>
        <dbReference type="ARBA" id="ARBA00022801"/>
    </source>
</evidence>
<dbReference type="Pfam" id="PF00293">
    <property type="entry name" value="NUDIX"/>
    <property type="match status" value="1"/>
</dbReference>
<dbReference type="PANTHER" id="PTHR43222:SF2">
    <property type="entry name" value="NUDIX HYDROLASE 23, CHLOROPLASTIC"/>
    <property type="match status" value="1"/>
</dbReference>
<dbReference type="InterPro" id="IPR020084">
    <property type="entry name" value="NUDIX_hydrolase_CS"/>
</dbReference>
<feature type="domain" description="Nudix hydrolase" evidence="2">
    <location>
        <begin position="1"/>
        <end position="134"/>
    </location>
</feature>
<evidence type="ECO:0000313" key="3">
    <source>
        <dbReference type="EMBL" id="WAH37035.1"/>
    </source>
</evidence>
<reference evidence="3" key="1">
    <citation type="submission" date="2022-08" db="EMBL/GenBank/DDBJ databases">
        <title>Alicyclobacillus dauci DSM2870, complete genome.</title>
        <authorList>
            <person name="Wang Q."/>
            <person name="Cai R."/>
            <person name="Wang Z."/>
        </authorList>
    </citation>
    <scope>NUCLEOTIDE SEQUENCE</scope>
    <source>
        <strain evidence="3">DSM 28700</strain>
    </source>
</reference>
<dbReference type="RefSeq" id="WP_268044469.1">
    <property type="nucleotide sequence ID" value="NZ_CP104064.1"/>
</dbReference>
<sequence>MTNQLKYTMIFIKHDNSILMLNRLKPPLMGLWTGVGGKIDANESPTDGAIREVHEETGIVVNNLSFSGTVTWQTEQEDSGMYLFSCEIHDNAGYDEPKLVDEGILAWKDIDWVLHGSNEGIPKHIRLFLPSVLSGQVHEHLCFFRNNELEKYERHSLLKEDK</sequence>
<dbReference type="Gene3D" id="3.90.79.10">
    <property type="entry name" value="Nucleoside Triphosphate Pyrophosphohydrolase"/>
    <property type="match status" value="1"/>
</dbReference>
<organism evidence="3 4">
    <name type="scientific">Alicyclobacillus dauci</name>
    <dbReference type="NCBI Taxonomy" id="1475485"/>
    <lineage>
        <taxon>Bacteria</taxon>
        <taxon>Bacillati</taxon>
        <taxon>Bacillota</taxon>
        <taxon>Bacilli</taxon>
        <taxon>Bacillales</taxon>
        <taxon>Alicyclobacillaceae</taxon>
        <taxon>Alicyclobacillus</taxon>
    </lineage>
</organism>
<dbReference type="InterPro" id="IPR015797">
    <property type="entry name" value="NUDIX_hydrolase-like_dom_sf"/>
</dbReference>
<dbReference type="PANTHER" id="PTHR43222">
    <property type="entry name" value="NUDIX HYDROLASE 23"/>
    <property type="match status" value="1"/>
</dbReference>
<dbReference type="PROSITE" id="PS00893">
    <property type="entry name" value="NUDIX_BOX"/>
    <property type="match status" value="1"/>
</dbReference>
<proteinExistence type="predicted"/>
<keyword evidence="4" id="KW-1185">Reference proteome</keyword>
<dbReference type="CDD" id="cd18886">
    <property type="entry name" value="NUDIX_MutT_Nudt1"/>
    <property type="match status" value="1"/>
</dbReference>
<accession>A0ABY6Z2C9</accession>
<evidence type="ECO:0000259" key="2">
    <source>
        <dbReference type="PROSITE" id="PS51462"/>
    </source>
</evidence>
<gene>
    <name evidence="3" type="ORF">NZD86_00170</name>
</gene>
<evidence type="ECO:0000313" key="4">
    <source>
        <dbReference type="Proteomes" id="UP001164803"/>
    </source>
</evidence>
<keyword evidence="1" id="KW-0378">Hydrolase</keyword>
<name>A0ABY6Z2C9_9BACL</name>
<dbReference type="InterPro" id="IPR000086">
    <property type="entry name" value="NUDIX_hydrolase_dom"/>
</dbReference>
<dbReference type="PROSITE" id="PS51462">
    <property type="entry name" value="NUDIX"/>
    <property type="match status" value="1"/>
</dbReference>
<dbReference type="EMBL" id="CP104064">
    <property type="protein sequence ID" value="WAH37035.1"/>
    <property type="molecule type" value="Genomic_DNA"/>
</dbReference>